<feature type="domain" description="Tetrapyrrole methylase" evidence="8">
    <location>
        <begin position="7"/>
        <end position="214"/>
    </location>
</feature>
<dbReference type="RefSeq" id="WP_125031446.1">
    <property type="nucleotide sequence ID" value="NZ_JAPXVP010000013.1"/>
</dbReference>
<keyword evidence="3" id="KW-0169">Cobalamin biosynthesis</keyword>
<gene>
    <name evidence="9" type="primary">cobI</name>
    <name evidence="9" type="ORF">DWB61_13665</name>
</gene>
<dbReference type="InterPro" id="IPR014776">
    <property type="entry name" value="4pyrrole_Mease_sub2"/>
</dbReference>
<dbReference type="OrthoDB" id="9815856at2"/>
<evidence type="ECO:0000313" key="9">
    <source>
        <dbReference type="EMBL" id="RRG20081.1"/>
    </source>
</evidence>
<evidence type="ECO:0000256" key="3">
    <source>
        <dbReference type="ARBA" id="ARBA00022573"/>
    </source>
</evidence>
<dbReference type="Gene3D" id="3.30.950.10">
    <property type="entry name" value="Methyltransferase, Cobalt-precorrin-4 Transmethylase, Domain 2"/>
    <property type="match status" value="1"/>
</dbReference>
<evidence type="ECO:0000256" key="1">
    <source>
        <dbReference type="ARBA" id="ARBA00004953"/>
    </source>
</evidence>
<evidence type="ECO:0000256" key="6">
    <source>
        <dbReference type="ARBA" id="ARBA00022691"/>
    </source>
</evidence>
<dbReference type="PANTHER" id="PTHR43467">
    <property type="entry name" value="COBALT-PRECORRIN-2 C(20)-METHYLTRANSFERASE"/>
    <property type="match status" value="1"/>
</dbReference>
<keyword evidence="10" id="KW-1185">Reference proteome</keyword>
<evidence type="ECO:0000256" key="4">
    <source>
        <dbReference type="ARBA" id="ARBA00022603"/>
    </source>
</evidence>
<evidence type="ECO:0000313" key="10">
    <source>
        <dbReference type="Proteomes" id="UP000285794"/>
    </source>
</evidence>
<dbReference type="NCBIfam" id="TIGR01467">
    <property type="entry name" value="cobI_cbiL"/>
    <property type="match status" value="1"/>
</dbReference>
<dbReference type="GO" id="GO:0032259">
    <property type="term" value="P:methylation"/>
    <property type="evidence" value="ECO:0007669"/>
    <property type="project" value="UniProtKB-KW"/>
</dbReference>
<comment type="pathway">
    <text evidence="1">Cofactor biosynthesis; adenosylcobalamin biosynthesis.</text>
</comment>
<dbReference type="CDD" id="cd11645">
    <property type="entry name" value="Precorrin_2_C20_MT"/>
    <property type="match status" value="1"/>
</dbReference>
<keyword evidence="6" id="KW-0949">S-adenosyl-L-methionine</keyword>
<keyword evidence="4 9" id="KW-0489">Methyltransferase</keyword>
<dbReference type="PANTHER" id="PTHR43467:SF2">
    <property type="entry name" value="COBALT-PRECORRIN-2 C(20)-METHYLTRANSFERASE"/>
    <property type="match status" value="1"/>
</dbReference>
<dbReference type="UniPathway" id="UPA00148"/>
<reference evidence="9 10" key="1">
    <citation type="submission" date="2018-07" db="EMBL/GenBank/DDBJ databases">
        <title>Draft genome sequence of Ancylomarina sp. M1P.</title>
        <authorList>
            <person name="Yadav S."/>
            <person name="Villanueva L."/>
            <person name="Damste J.S.S."/>
        </authorList>
    </citation>
    <scope>NUCLEOTIDE SEQUENCE [LARGE SCALE GENOMIC DNA]</scope>
    <source>
        <strain evidence="9 10">M1P</strain>
    </source>
</reference>
<proteinExistence type="inferred from homology"/>
<dbReference type="EMBL" id="QQWG01000015">
    <property type="protein sequence ID" value="RRG20081.1"/>
    <property type="molecule type" value="Genomic_DNA"/>
</dbReference>
<organism evidence="9 10">
    <name type="scientific">Ancylomarina euxinus</name>
    <dbReference type="NCBI Taxonomy" id="2283627"/>
    <lineage>
        <taxon>Bacteria</taxon>
        <taxon>Pseudomonadati</taxon>
        <taxon>Bacteroidota</taxon>
        <taxon>Bacteroidia</taxon>
        <taxon>Marinilabiliales</taxon>
        <taxon>Marinifilaceae</taxon>
        <taxon>Ancylomarina</taxon>
    </lineage>
</organism>
<name>A0A425XYU8_9BACT</name>
<dbReference type="InterPro" id="IPR006364">
    <property type="entry name" value="CobI/CbiL/CobIJ_dom"/>
</dbReference>
<dbReference type="PIRSF" id="PIRSF036427">
    <property type="entry name" value="Precrrn-2_mtase"/>
    <property type="match status" value="1"/>
</dbReference>
<comment type="caution">
    <text evidence="9">The sequence shown here is derived from an EMBL/GenBank/DDBJ whole genome shotgun (WGS) entry which is preliminary data.</text>
</comment>
<protein>
    <submittedName>
        <fullName evidence="9">Precorrin-2 C(20)-methyltransferase</fullName>
        <ecNumber evidence="9">2.1.1.130</ecNumber>
    </submittedName>
</protein>
<dbReference type="Proteomes" id="UP000285794">
    <property type="component" value="Unassembled WGS sequence"/>
</dbReference>
<accession>A0A425XYU8</accession>
<dbReference type="InterPro" id="IPR003043">
    <property type="entry name" value="Uropor_MeTrfase_CS"/>
</dbReference>
<dbReference type="PROSITE" id="PS00839">
    <property type="entry name" value="SUMT_1"/>
    <property type="match status" value="1"/>
</dbReference>
<dbReference type="InterPro" id="IPR014777">
    <property type="entry name" value="4pyrrole_Mease_sub1"/>
</dbReference>
<dbReference type="AlphaFoldDB" id="A0A425XYU8"/>
<sequence length="241" mass="27117">MSKTRGKVYGVSLGPGDPELITIKALKTLQHSDKIYYPASVSEKKGNSSFSLPILKELGLNDLQLHPIPLKMSYDRSDAEGAYYALYEKIQEDINQDLHVSVVSEGDISFFSTFAYLLKHLKANAIPYEMIPGVPAFILAGAKSKLPICTLSDKVLVDPNVDSREDLLKRLEENDTIVLMKVSKIKTWIADFILEHKPELFYGEYLGTDKEFVTDDAEALRDRSIPYFTIIILKKVKKDKG</sequence>
<dbReference type="InterPro" id="IPR000878">
    <property type="entry name" value="4pyrrol_Mease"/>
</dbReference>
<evidence type="ECO:0000259" key="8">
    <source>
        <dbReference type="Pfam" id="PF00590"/>
    </source>
</evidence>
<dbReference type="EC" id="2.1.1.130" evidence="9"/>
<comment type="similarity">
    <text evidence="2 7">Belongs to the precorrin methyltransferase family.</text>
</comment>
<dbReference type="GO" id="GO:0030788">
    <property type="term" value="F:precorrin-2 C20-methyltransferase activity"/>
    <property type="evidence" value="ECO:0007669"/>
    <property type="project" value="UniProtKB-EC"/>
</dbReference>
<dbReference type="Gene3D" id="3.40.1010.10">
    <property type="entry name" value="Cobalt-precorrin-4 Transmethylase, Domain 1"/>
    <property type="match status" value="1"/>
</dbReference>
<dbReference type="Pfam" id="PF00590">
    <property type="entry name" value="TP_methylase"/>
    <property type="match status" value="1"/>
</dbReference>
<dbReference type="InterPro" id="IPR012382">
    <property type="entry name" value="CobI/CbiL"/>
</dbReference>
<dbReference type="InterPro" id="IPR035996">
    <property type="entry name" value="4pyrrol_Methylase_sf"/>
</dbReference>
<keyword evidence="5 9" id="KW-0808">Transferase</keyword>
<evidence type="ECO:0000256" key="5">
    <source>
        <dbReference type="ARBA" id="ARBA00022679"/>
    </source>
</evidence>
<evidence type="ECO:0000256" key="7">
    <source>
        <dbReference type="PIRNR" id="PIRNR036427"/>
    </source>
</evidence>
<dbReference type="SUPFAM" id="SSF53790">
    <property type="entry name" value="Tetrapyrrole methylase"/>
    <property type="match status" value="1"/>
</dbReference>
<dbReference type="GO" id="GO:0009236">
    <property type="term" value="P:cobalamin biosynthetic process"/>
    <property type="evidence" value="ECO:0007669"/>
    <property type="project" value="UniProtKB-UniRule"/>
</dbReference>
<evidence type="ECO:0000256" key="2">
    <source>
        <dbReference type="ARBA" id="ARBA00005879"/>
    </source>
</evidence>